<dbReference type="GO" id="GO:0016020">
    <property type="term" value="C:membrane"/>
    <property type="evidence" value="ECO:0007669"/>
    <property type="project" value="InterPro"/>
</dbReference>
<dbReference type="InterPro" id="IPR029439">
    <property type="entry name" value="Wzt_C"/>
</dbReference>
<sequence>MTKSVIKVQNLGKKYKIGLREPYYSLRDSVANLFKKKKPRDEFCALQGINFEVKEGEVLGIIGPNGAGKSTLLKVISRITPPTTGRVLIQGKIASLLEVGTGFHPELTGRENIYLSGAVLGMSRAEISKKFNQIVEFSGISQFIDTPVKRYSSGMYVRLAFSVAAHLEPDILIIDEVLAVGDANFQKKCLGKMGEVSQGGRTVLLVSHNMHSILSLSSRCLFLSKGKLIQSGEPEKVVKAYRESASGNSQGKTNLTKAAHYGDGSACFTHISLRDPEGNPIFVTGCNIEVELTIKAYENISNANVAIVISDEQENRLIDVNTLIKGYSLDLKKKQQAKVIFLLKNVRLQPGVYTVAVWMGAFASHEIDAAKYASSFEMEARREDVLYTSPFPGVYACEFDYKIKKDRGKGI</sequence>
<accession>A0A0G0FY96</accession>
<evidence type="ECO:0000256" key="2">
    <source>
        <dbReference type="ARBA" id="ARBA00022448"/>
    </source>
</evidence>
<keyword evidence="4" id="KW-0067">ATP-binding</keyword>
<organism evidence="6 7">
    <name type="scientific">Berkelbacteria bacterium GW2011_GWA1_36_9</name>
    <dbReference type="NCBI Taxonomy" id="1618331"/>
    <lineage>
        <taxon>Bacteria</taxon>
        <taxon>Candidatus Berkelbacteria</taxon>
    </lineage>
</organism>
<dbReference type="Gene3D" id="3.40.50.300">
    <property type="entry name" value="P-loop containing nucleotide triphosphate hydrolases"/>
    <property type="match status" value="1"/>
</dbReference>
<dbReference type="EMBL" id="LBSM01000002">
    <property type="protein sequence ID" value="KKQ18770.1"/>
    <property type="molecule type" value="Genomic_DNA"/>
</dbReference>
<dbReference type="SUPFAM" id="SSF52540">
    <property type="entry name" value="P-loop containing nucleoside triphosphate hydrolases"/>
    <property type="match status" value="1"/>
</dbReference>
<dbReference type="GO" id="GO:0005524">
    <property type="term" value="F:ATP binding"/>
    <property type="evidence" value="ECO:0007669"/>
    <property type="project" value="UniProtKB-KW"/>
</dbReference>
<dbReference type="CDD" id="cd03220">
    <property type="entry name" value="ABC_KpsT_Wzt"/>
    <property type="match status" value="1"/>
</dbReference>
<evidence type="ECO:0000256" key="3">
    <source>
        <dbReference type="ARBA" id="ARBA00022741"/>
    </source>
</evidence>
<evidence type="ECO:0000259" key="5">
    <source>
        <dbReference type="PROSITE" id="PS50893"/>
    </source>
</evidence>
<dbReference type="PANTHER" id="PTHR46743:SF2">
    <property type="entry name" value="TEICHOIC ACIDS EXPORT ATP-BINDING PROTEIN TAGH"/>
    <property type="match status" value="1"/>
</dbReference>
<dbReference type="GO" id="GO:0016887">
    <property type="term" value="F:ATP hydrolysis activity"/>
    <property type="evidence" value="ECO:0007669"/>
    <property type="project" value="InterPro"/>
</dbReference>
<protein>
    <submittedName>
        <fullName evidence="6">ABC transporter related protein</fullName>
    </submittedName>
</protein>
<dbReference type="GO" id="GO:0140359">
    <property type="term" value="F:ABC-type transporter activity"/>
    <property type="evidence" value="ECO:0007669"/>
    <property type="project" value="InterPro"/>
</dbReference>
<dbReference type="Gene3D" id="2.70.50.60">
    <property type="entry name" value="abc- transporter (atp binding component) like domain"/>
    <property type="match status" value="1"/>
</dbReference>
<dbReference type="CDD" id="cd10147">
    <property type="entry name" value="Wzt_C-like"/>
    <property type="match status" value="1"/>
</dbReference>
<dbReference type="PATRIC" id="fig|1618331.3.peg.195"/>
<dbReference type="AlphaFoldDB" id="A0A0G0FY96"/>
<evidence type="ECO:0000313" key="6">
    <source>
        <dbReference type="EMBL" id="KKQ18770.1"/>
    </source>
</evidence>
<dbReference type="InterPro" id="IPR003439">
    <property type="entry name" value="ABC_transporter-like_ATP-bd"/>
</dbReference>
<dbReference type="SMART" id="SM00382">
    <property type="entry name" value="AAA"/>
    <property type="match status" value="1"/>
</dbReference>
<feature type="domain" description="ABC transporter" evidence="5">
    <location>
        <begin position="28"/>
        <end position="250"/>
    </location>
</feature>
<dbReference type="InterPro" id="IPR050683">
    <property type="entry name" value="Bact_Polysacc_Export_ATP-bd"/>
</dbReference>
<gene>
    <name evidence="6" type="ORF">US31_C0002G0115</name>
</gene>
<proteinExistence type="inferred from homology"/>
<dbReference type="InterPro" id="IPR015860">
    <property type="entry name" value="ABC_transpr_TagH-like"/>
</dbReference>
<evidence type="ECO:0000313" key="7">
    <source>
        <dbReference type="Proteomes" id="UP000034508"/>
    </source>
</evidence>
<dbReference type="InterPro" id="IPR003593">
    <property type="entry name" value="AAA+_ATPase"/>
</dbReference>
<reference evidence="6 7" key="1">
    <citation type="journal article" date="2015" name="Nature">
        <title>rRNA introns, odd ribosomes, and small enigmatic genomes across a large radiation of phyla.</title>
        <authorList>
            <person name="Brown C.T."/>
            <person name="Hug L.A."/>
            <person name="Thomas B.C."/>
            <person name="Sharon I."/>
            <person name="Castelle C.J."/>
            <person name="Singh A."/>
            <person name="Wilkins M.J."/>
            <person name="Williams K.H."/>
            <person name="Banfield J.F."/>
        </authorList>
    </citation>
    <scope>NUCLEOTIDE SEQUENCE [LARGE SCALE GENOMIC DNA]</scope>
</reference>
<dbReference type="Proteomes" id="UP000034508">
    <property type="component" value="Unassembled WGS sequence"/>
</dbReference>
<comment type="similarity">
    <text evidence="1">Belongs to the ABC transporter superfamily.</text>
</comment>
<dbReference type="Pfam" id="PF14524">
    <property type="entry name" value="Wzt_C"/>
    <property type="match status" value="1"/>
</dbReference>
<comment type="caution">
    <text evidence="6">The sequence shown here is derived from an EMBL/GenBank/DDBJ whole genome shotgun (WGS) entry which is preliminary data.</text>
</comment>
<dbReference type="Pfam" id="PF00005">
    <property type="entry name" value="ABC_tran"/>
    <property type="match status" value="1"/>
</dbReference>
<evidence type="ECO:0000256" key="4">
    <source>
        <dbReference type="ARBA" id="ARBA00022840"/>
    </source>
</evidence>
<keyword evidence="3" id="KW-0547">Nucleotide-binding</keyword>
<evidence type="ECO:0000256" key="1">
    <source>
        <dbReference type="ARBA" id="ARBA00005417"/>
    </source>
</evidence>
<dbReference type="InterPro" id="IPR027417">
    <property type="entry name" value="P-loop_NTPase"/>
</dbReference>
<name>A0A0G0FY96_9BACT</name>
<dbReference type="PANTHER" id="PTHR46743">
    <property type="entry name" value="TEICHOIC ACIDS EXPORT ATP-BINDING PROTEIN TAGH"/>
    <property type="match status" value="1"/>
</dbReference>
<keyword evidence="2" id="KW-0813">Transport</keyword>
<dbReference type="PROSITE" id="PS50893">
    <property type="entry name" value="ABC_TRANSPORTER_2"/>
    <property type="match status" value="1"/>
</dbReference>